<keyword evidence="2" id="KW-0479">Metal-binding</keyword>
<dbReference type="EMBL" id="CAADFY010000292">
    <property type="protein sequence ID" value="VFK62184.1"/>
    <property type="molecule type" value="Genomic_DNA"/>
</dbReference>
<keyword evidence="1" id="KW-0645">Protease</keyword>
<dbReference type="PANTHER" id="PTHR30471:SF3">
    <property type="entry name" value="UPF0758 PROTEIN YEES-RELATED"/>
    <property type="match status" value="1"/>
</dbReference>
<dbReference type="Pfam" id="PF04002">
    <property type="entry name" value="RadC"/>
    <property type="match status" value="1"/>
</dbReference>
<dbReference type="GO" id="GO:0046872">
    <property type="term" value="F:metal ion binding"/>
    <property type="evidence" value="ECO:0007669"/>
    <property type="project" value="UniProtKB-KW"/>
</dbReference>
<reference evidence="7" key="1">
    <citation type="submission" date="2019-02" db="EMBL/GenBank/DDBJ databases">
        <authorList>
            <person name="Gruber-Vodicka R. H."/>
            <person name="Seah K. B. B."/>
        </authorList>
    </citation>
    <scope>NUCLEOTIDE SEQUENCE</scope>
    <source>
        <strain evidence="9">BECK_BY2</strain>
        <strain evidence="7">BECK_BY3</strain>
    </source>
</reference>
<evidence type="ECO:0000313" key="8">
    <source>
        <dbReference type="EMBL" id="VFK62642.1"/>
    </source>
</evidence>
<dbReference type="AlphaFoldDB" id="A0A451A838"/>
<protein>
    <submittedName>
        <fullName evidence="7">DNA repair protein RadC</fullName>
    </submittedName>
</protein>
<dbReference type="CDD" id="cd08071">
    <property type="entry name" value="MPN_DUF2466"/>
    <property type="match status" value="1"/>
</dbReference>
<evidence type="ECO:0000313" key="10">
    <source>
        <dbReference type="EMBL" id="VFK71788.1"/>
    </source>
</evidence>
<name>A0A451A838_9GAMM</name>
<gene>
    <name evidence="9" type="ORF">BECKTUN1418E_GA0071001_12502</name>
    <name evidence="10" type="ORF">BECKTUN1418E_GA0071001_12983</name>
    <name evidence="7" type="ORF">BECKTUN1418F_GA0071002_12923</name>
    <name evidence="8" type="ORF">BECKTUN1418F_GA0071002_13162</name>
</gene>
<dbReference type="EMBL" id="CAADFV010000298">
    <property type="protein sequence ID" value="VFK71788.1"/>
    <property type="molecule type" value="Genomic_DNA"/>
</dbReference>
<dbReference type="EMBL" id="CAADFY010000316">
    <property type="protein sequence ID" value="VFK62642.1"/>
    <property type="molecule type" value="Genomic_DNA"/>
</dbReference>
<evidence type="ECO:0000313" key="7">
    <source>
        <dbReference type="EMBL" id="VFK62184.1"/>
    </source>
</evidence>
<dbReference type="PROSITE" id="PS50249">
    <property type="entry name" value="MPN"/>
    <property type="match status" value="1"/>
</dbReference>
<evidence type="ECO:0000256" key="3">
    <source>
        <dbReference type="ARBA" id="ARBA00022801"/>
    </source>
</evidence>
<keyword evidence="3" id="KW-0378">Hydrolase</keyword>
<evidence type="ECO:0000256" key="5">
    <source>
        <dbReference type="ARBA" id="ARBA00023049"/>
    </source>
</evidence>
<evidence type="ECO:0000259" key="6">
    <source>
        <dbReference type="PROSITE" id="PS50249"/>
    </source>
</evidence>
<dbReference type="PANTHER" id="PTHR30471">
    <property type="entry name" value="DNA REPAIR PROTEIN RADC"/>
    <property type="match status" value="1"/>
</dbReference>
<dbReference type="EMBL" id="CAADFV010000250">
    <property type="protein sequence ID" value="VFK70232.1"/>
    <property type="molecule type" value="Genomic_DNA"/>
</dbReference>
<sequence length="252" mass="28313">MDIKITEQERIRVVDGQDVFDIMRRILLREERIDQDKEHFWMVGLDVSSRLLFIELVVIGGVYSVTIKPAETFRVAVWKNAVSVVLVHNHPGGGVKPSDEDKDVTDHLIQVGRILNINVVDHLIIAPETFFSFEINGLMEELRKSMKYVPPYEIAERIREAAEEAKAEGLERGMRKGIREGEVRGIEKGLREGMEQGIEQGMEKGKEEGLREGETRKAIEIAKALLGEGVAIAIISKSSGLSEEEILELSVP</sequence>
<evidence type="ECO:0000313" key="9">
    <source>
        <dbReference type="EMBL" id="VFK70232.1"/>
    </source>
</evidence>
<dbReference type="GO" id="GO:0008237">
    <property type="term" value="F:metallopeptidase activity"/>
    <property type="evidence" value="ECO:0007669"/>
    <property type="project" value="UniProtKB-KW"/>
</dbReference>
<dbReference type="InterPro" id="IPR001405">
    <property type="entry name" value="UPF0758"/>
</dbReference>
<proteinExistence type="predicted"/>
<feature type="domain" description="MPN" evidence="6">
    <location>
        <begin position="12"/>
        <end position="139"/>
    </location>
</feature>
<evidence type="ECO:0000256" key="1">
    <source>
        <dbReference type="ARBA" id="ARBA00022670"/>
    </source>
</evidence>
<keyword evidence="4" id="KW-0862">Zinc</keyword>
<dbReference type="GO" id="GO:0006508">
    <property type="term" value="P:proteolysis"/>
    <property type="evidence" value="ECO:0007669"/>
    <property type="project" value="UniProtKB-KW"/>
</dbReference>
<evidence type="ECO:0000256" key="2">
    <source>
        <dbReference type="ARBA" id="ARBA00022723"/>
    </source>
</evidence>
<keyword evidence="5" id="KW-0482">Metalloprotease</keyword>
<organism evidence="7">
    <name type="scientific">Candidatus Kentrum sp. TUN</name>
    <dbReference type="NCBI Taxonomy" id="2126343"/>
    <lineage>
        <taxon>Bacteria</taxon>
        <taxon>Pseudomonadati</taxon>
        <taxon>Pseudomonadota</taxon>
        <taxon>Gammaproteobacteria</taxon>
        <taxon>Candidatus Kentrum</taxon>
    </lineage>
</organism>
<dbReference type="InterPro" id="IPR037518">
    <property type="entry name" value="MPN"/>
</dbReference>
<dbReference type="InterPro" id="IPR025657">
    <property type="entry name" value="RadC_JAB"/>
</dbReference>
<evidence type="ECO:0000256" key="4">
    <source>
        <dbReference type="ARBA" id="ARBA00022833"/>
    </source>
</evidence>
<dbReference type="Gene3D" id="3.40.140.10">
    <property type="entry name" value="Cytidine Deaminase, domain 2"/>
    <property type="match status" value="1"/>
</dbReference>
<accession>A0A451A838</accession>